<dbReference type="Pfam" id="PF00156">
    <property type="entry name" value="Pribosyltran"/>
    <property type="match status" value="1"/>
</dbReference>
<evidence type="ECO:0000313" key="3">
    <source>
        <dbReference type="EMBL" id="RKR72697.1"/>
    </source>
</evidence>
<evidence type="ECO:0000313" key="4">
    <source>
        <dbReference type="Proteomes" id="UP000280099"/>
    </source>
</evidence>
<comment type="similarity">
    <text evidence="1">Belongs to the ComF/GntX family.</text>
</comment>
<dbReference type="Proteomes" id="UP000280099">
    <property type="component" value="Unassembled WGS sequence"/>
</dbReference>
<name>A0A420XGY9_9PAST</name>
<evidence type="ECO:0000259" key="2">
    <source>
        <dbReference type="Pfam" id="PF00156"/>
    </source>
</evidence>
<dbReference type="RefSeq" id="WP_121122392.1">
    <property type="nucleotide sequence ID" value="NZ_CP016604.1"/>
</dbReference>
<proteinExistence type="inferred from homology"/>
<dbReference type="CDD" id="cd06223">
    <property type="entry name" value="PRTases_typeI"/>
    <property type="match status" value="1"/>
</dbReference>
<protein>
    <submittedName>
        <fullName evidence="3">ComF family protein</fullName>
    </submittedName>
</protein>
<dbReference type="Gene3D" id="3.40.50.2020">
    <property type="match status" value="1"/>
</dbReference>
<dbReference type="PANTHER" id="PTHR47505:SF1">
    <property type="entry name" value="DNA UTILIZATION PROTEIN YHGH"/>
    <property type="match status" value="1"/>
</dbReference>
<organism evidence="3 4">
    <name type="scientific">Otariodibacter oris</name>
    <dbReference type="NCBI Taxonomy" id="1032623"/>
    <lineage>
        <taxon>Bacteria</taxon>
        <taxon>Pseudomonadati</taxon>
        <taxon>Pseudomonadota</taxon>
        <taxon>Gammaproteobacteria</taxon>
        <taxon>Pasteurellales</taxon>
        <taxon>Pasteurellaceae</taxon>
        <taxon>Otariodibacter</taxon>
    </lineage>
</organism>
<dbReference type="InterPro" id="IPR051910">
    <property type="entry name" value="ComF/GntX_DNA_util-trans"/>
</dbReference>
<dbReference type="EMBL" id="RBJC01000005">
    <property type="protein sequence ID" value="RKR72697.1"/>
    <property type="molecule type" value="Genomic_DNA"/>
</dbReference>
<dbReference type="OrthoDB" id="9793412at2"/>
<evidence type="ECO:0000256" key="1">
    <source>
        <dbReference type="ARBA" id="ARBA00008007"/>
    </source>
</evidence>
<keyword evidence="4" id="KW-1185">Reference proteome</keyword>
<gene>
    <name evidence="3" type="ORF">DES31_0862</name>
</gene>
<dbReference type="InterPro" id="IPR000836">
    <property type="entry name" value="PRTase_dom"/>
</dbReference>
<dbReference type="InterPro" id="IPR029057">
    <property type="entry name" value="PRTase-like"/>
</dbReference>
<feature type="domain" description="Phosphoribosyltransferase" evidence="2">
    <location>
        <begin position="138"/>
        <end position="223"/>
    </location>
</feature>
<dbReference type="PANTHER" id="PTHR47505">
    <property type="entry name" value="DNA UTILIZATION PROTEIN YHGH"/>
    <property type="match status" value="1"/>
</dbReference>
<reference evidence="3 4" key="1">
    <citation type="submission" date="2018-10" db="EMBL/GenBank/DDBJ databases">
        <title>Genomic Encyclopedia of Type Strains, Phase IV (KMG-IV): sequencing the most valuable type-strain genomes for metagenomic binning, comparative biology and taxonomic classification.</title>
        <authorList>
            <person name="Goeker M."/>
        </authorList>
    </citation>
    <scope>NUCLEOTIDE SEQUENCE [LARGE SCALE GENOMIC DNA]</scope>
    <source>
        <strain evidence="3 4">DSM 23800</strain>
    </source>
</reference>
<accession>A0A420XGY9</accession>
<sequence length="225" mass="26171">MNFLAFRCFNCQQSLAIDHHGFCSQCYKKIKKHPYCGCCGSKLLNYHNGCGKCLSLKYKWHNIIQVSEYSPLLAGWIHQFKFHKAYHFDQALARLLLLAVKNAQRELSLSLPEVIMPVPLHWQRYWSRGYNQSELISVHLSRLLNIPLDIDSLSRIRATPPQRELSAKERKKNLAQAFKYQPQKHYKRVAIIDDVVTTGSTMNAICRELLKNEVEEIQVWTLARA</sequence>
<dbReference type="AlphaFoldDB" id="A0A420XGY9"/>
<comment type="caution">
    <text evidence="3">The sequence shown here is derived from an EMBL/GenBank/DDBJ whole genome shotgun (WGS) entry which is preliminary data.</text>
</comment>
<dbReference type="SUPFAM" id="SSF53271">
    <property type="entry name" value="PRTase-like"/>
    <property type="match status" value="1"/>
</dbReference>